<evidence type="ECO:0000313" key="1">
    <source>
        <dbReference type="EMBL" id="USW57335.1"/>
    </source>
</evidence>
<keyword evidence="2" id="KW-1185">Reference proteome</keyword>
<protein>
    <submittedName>
        <fullName evidence="1">Uncharacterized protein</fullName>
    </submittedName>
</protein>
<dbReference type="OrthoDB" id="10313443at2759"/>
<proteinExistence type="predicted"/>
<sequence>MSQWTRHPMTALSVFYGDNGYQYRDIGDMVFFTDSLPSNVSSLPAETEDEVQALLEPEVTFLFFRLEDHHDGRAAWTTDEYIRAIQQSDGQFVLPPLHSASPSLFEIASQHHRKKSAGQPPSRLKQKYDYYGGYHQRTADDVVIFADRLPQHVGSIPEDSSRLETPEVTVHVRLQDHIDGRSAWTTSDYLQFARDSVDTGVQMPRLHRAAPDLEEVLRCHAERANKRAAQLERSWWLAERTRRDSRG</sequence>
<dbReference type="EMBL" id="CP099426">
    <property type="protein sequence ID" value="USW57335.1"/>
    <property type="molecule type" value="Genomic_DNA"/>
</dbReference>
<name>A0A9Q9AY95_9PEZI</name>
<organism evidence="1 2">
    <name type="scientific">Septoria linicola</name>
    <dbReference type="NCBI Taxonomy" id="215465"/>
    <lineage>
        <taxon>Eukaryota</taxon>
        <taxon>Fungi</taxon>
        <taxon>Dikarya</taxon>
        <taxon>Ascomycota</taxon>
        <taxon>Pezizomycotina</taxon>
        <taxon>Dothideomycetes</taxon>
        <taxon>Dothideomycetidae</taxon>
        <taxon>Mycosphaerellales</taxon>
        <taxon>Mycosphaerellaceae</taxon>
        <taxon>Septoria</taxon>
    </lineage>
</organism>
<accession>A0A9Q9AY95</accession>
<gene>
    <name evidence="1" type="ORF">Slin15195_G106540</name>
</gene>
<reference evidence="1" key="1">
    <citation type="submission" date="2022-06" db="EMBL/GenBank/DDBJ databases">
        <title>Complete genome sequences of two strains of the flax pathogen Septoria linicola.</title>
        <authorList>
            <person name="Lapalu N."/>
            <person name="Simon A."/>
            <person name="Demenou B."/>
            <person name="Paumier D."/>
            <person name="Guillot M.-P."/>
            <person name="Gout L."/>
            <person name="Valade R."/>
        </authorList>
    </citation>
    <scope>NUCLEOTIDE SEQUENCE</scope>
    <source>
        <strain evidence="1">SE15195</strain>
    </source>
</reference>
<dbReference type="AlphaFoldDB" id="A0A9Q9AY95"/>
<dbReference type="Proteomes" id="UP001056384">
    <property type="component" value="Chromosome 9"/>
</dbReference>
<evidence type="ECO:0000313" key="2">
    <source>
        <dbReference type="Proteomes" id="UP001056384"/>
    </source>
</evidence>